<dbReference type="PANTHER" id="PTHR22852">
    <property type="entry name" value="LETHAL 2 DENTICLELESS PROTEIN RETINOIC ACID-REGULATED NUCLEAR MATRIX-ASSOCIATED PROTEIN"/>
    <property type="match status" value="1"/>
</dbReference>
<keyword evidence="3" id="KW-0677">Repeat</keyword>
<dbReference type="PROSITE" id="PS00678">
    <property type="entry name" value="WD_REPEATS_1"/>
    <property type="match status" value="1"/>
</dbReference>
<feature type="compositionally biased region" description="Polar residues" evidence="7">
    <location>
        <begin position="18"/>
        <end position="32"/>
    </location>
</feature>
<evidence type="ECO:0000313" key="8">
    <source>
        <dbReference type="EMBL" id="TDL29296.1"/>
    </source>
</evidence>
<dbReference type="InterPro" id="IPR019775">
    <property type="entry name" value="WD40_repeat_CS"/>
</dbReference>
<dbReference type="Gene3D" id="2.130.10.10">
    <property type="entry name" value="YVTN repeat-like/Quinoprotein amine dehydrogenase"/>
    <property type="match status" value="2"/>
</dbReference>
<proteinExistence type="inferred from homology"/>
<feature type="repeat" description="WD" evidence="6">
    <location>
        <begin position="233"/>
        <end position="268"/>
    </location>
</feature>
<dbReference type="InterPro" id="IPR001680">
    <property type="entry name" value="WD40_rpt"/>
</dbReference>
<gene>
    <name evidence="8" type="ORF">BD410DRAFT_736106</name>
</gene>
<organism evidence="8 9">
    <name type="scientific">Rickenella mellea</name>
    <dbReference type="NCBI Taxonomy" id="50990"/>
    <lineage>
        <taxon>Eukaryota</taxon>
        <taxon>Fungi</taxon>
        <taxon>Dikarya</taxon>
        <taxon>Basidiomycota</taxon>
        <taxon>Agaricomycotina</taxon>
        <taxon>Agaricomycetes</taxon>
        <taxon>Hymenochaetales</taxon>
        <taxon>Rickenellaceae</taxon>
        <taxon>Rickenella</taxon>
    </lineage>
</organism>
<dbReference type="PANTHER" id="PTHR22852:SF0">
    <property type="entry name" value="DENTICLELESS PROTEIN HOMOLOG"/>
    <property type="match status" value="1"/>
</dbReference>
<dbReference type="AlphaFoldDB" id="A0A4R5XG28"/>
<feature type="region of interest" description="Disordered" evidence="7">
    <location>
        <begin position="1"/>
        <end position="74"/>
    </location>
</feature>
<dbReference type="InterPro" id="IPR015943">
    <property type="entry name" value="WD40/YVTN_repeat-like_dom_sf"/>
</dbReference>
<evidence type="ECO:0000256" key="4">
    <source>
        <dbReference type="ARBA" id="ARBA00022786"/>
    </source>
</evidence>
<dbReference type="PROSITE" id="PS50294">
    <property type="entry name" value="WD_REPEATS_REGION"/>
    <property type="match status" value="1"/>
</dbReference>
<name>A0A4R5XG28_9AGAM</name>
<dbReference type="GO" id="GO:0030674">
    <property type="term" value="F:protein-macromolecule adaptor activity"/>
    <property type="evidence" value="ECO:0007669"/>
    <property type="project" value="TreeGrafter"/>
</dbReference>
<comment type="similarity">
    <text evidence="5">Belongs to the WD repeat cdt2 family.</text>
</comment>
<reference evidence="8 9" key="1">
    <citation type="submission" date="2018-06" db="EMBL/GenBank/DDBJ databases">
        <title>A transcriptomic atlas of mushroom development highlights an independent origin of complex multicellularity.</title>
        <authorList>
            <consortium name="DOE Joint Genome Institute"/>
            <person name="Krizsan K."/>
            <person name="Almasi E."/>
            <person name="Merenyi Z."/>
            <person name="Sahu N."/>
            <person name="Viragh M."/>
            <person name="Koszo T."/>
            <person name="Mondo S."/>
            <person name="Kiss B."/>
            <person name="Balint B."/>
            <person name="Kues U."/>
            <person name="Barry K."/>
            <person name="Hegedus J.C."/>
            <person name="Henrissat B."/>
            <person name="Johnson J."/>
            <person name="Lipzen A."/>
            <person name="Ohm R."/>
            <person name="Nagy I."/>
            <person name="Pangilinan J."/>
            <person name="Yan J."/>
            <person name="Xiong Y."/>
            <person name="Grigoriev I.V."/>
            <person name="Hibbett D.S."/>
            <person name="Nagy L.G."/>
        </authorList>
    </citation>
    <scope>NUCLEOTIDE SEQUENCE [LARGE SCALE GENOMIC DNA]</scope>
    <source>
        <strain evidence="8 9">SZMC22713</strain>
    </source>
</reference>
<keyword evidence="2 6" id="KW-0853">WD repeat</keyword>
<dbReference type="STRING" id="50990.A0A4R5XG28"/>
<sequence length="528" mass="58092">MLATPSTSPRRAFADRTNAFSQNSNRVASSALPTPPKDSKPISKRRANENSGTTKRVKLSKDAPCPVEGDESESDVDVDPFRVVTMNTRRCSTYSILCARARGGRSASQVIPLSTRPILQTFVSSFISDVFKVNSIDNSAFLSPPYACAFSHASKKGQAALLAIATEQGSVELLNTSKRRDCEFEPPRQSVQVHMNGVFDVKWSHCDTMVATASGDNTACITDLGSETVLHKLKGHTKTVKCAAWDPNHRDLICTAGRDGTILMWDLRHSSRKDGEMLPAIYVQWAHEPQAVKRKKKSKVAITPRSVTSLVYLPHSPYEIVSSCSADGILRKWDFRYHRNDQEKLSKQANLKPIDECAVDPTVLKNGSRPRGISSIALGSGPSEAMLFGLGNDSKIHTYNSCGASGVPLSINQGHTFRNTYNHHNMSTNSFYVKIGVSPCGRWLASGGANGRAFLFDIASRRDHVDVPPSGLELLGQDGEVGAIDWADNQLATCADDGTVRIWRPDFEVRRKCADDPEEAKWRWNWAR</sequence>
<dbReference type="Proteomes" id="UP000294933">
    <property type="component" value="Unassembled WGS sequence"/>
</dbReference>
<dbReference type="SUPFAM" id="SSF50978">
    <property type="entry name" value="WD40 repeat-like"/>
    <property type="match status" value="1"/>
</dbReference>
<dbReference type="GO" id="GO:0043161">
    <property type="term" value="P:proteasome-mediated ubiquitin-dependent protein catabolic process"/>
    <property type="evidence" value="ECO:0007669"/>
    <property type="project" value="TreeGrafter"/>
</dbReference>
<dbReference type="GO" id="GO:0005634">
    <property type="term" value="C:nucleus"/>
    <property type="evidence" value="ECO:0007669"/>
    <property type="project" value="TreeGrafter"/>
</dbReference>
<evidence type="ECO:0000256" key="3">
    <source>
        <dbReference type="ARBA" id="ARBA00022737"/>
    </source>
</evidence>
<dbReference type="SMART" id="SM00320">
    <property type="entry name" value="WD40"/>
    <property type="match status" value="5"/>
</dbReference>
<dbReference type="VEuPathDB" id="FungiDB:BD410DRAFT_736106"/>
<evidence type="ECO:0000256" key="7">
    <source>
        <dbReference type="SAM" id="MobiDB-lite"/>
    </source>
</evidence>
<comment type="pathway">
    <text evidence="1">Protein modification; protein ubiquitination.</text>
</comment>
<dbReference type="Pfam" id="PF00400">
    <property type="entry name" value="WD40"/>
    <property type="match status" value="5"/>
</dbReference>
<keyword evidence="9" id="KW-1185">Reference proteome</keyword>
<evidence type="ECO:0000256" key="6">
    <source>
        <dbReference type="PROSITE-ProRule" id="PRU00221"/>
    </source>
</evidence>
<dbReference type="InterPro" id="IPR051865">
    <property type="entry name" value="WD-repeat_CDT2_adapter"/>
</dbReference>
<dbReference type="EMBL" id="ML170156">
    <property type="protein sequence ID" value="TDL29296.1"/>
    <property type="molecule type" value="Genomic_DNA"/>
</dbReference>
<protein>
    <submittedName>
        <fullName evidence="8">WD40 repeat-like protein</fullName>
    </submittedName>
</protein>
<evidence type="ECO:0000313" key="9">
    <source>
        <dbReference type="Proteomes" id="UP000294933"/>
    </source>
</evidence>
<evidence type="ECO:0000256" key="2">
    <source>
        <dbReference type="ARBA" id="ARBA00022574"/>
    </source>
</evidence>
<feature type="repeat" description="WD" evidence="6">
    <location>
        <begin position="474"/>
        <end position="503"/>
    </location>
</feature>
<keyword evidence="4" id="KW-0833">Ubl conjugation pathway</keyword>
<evidence type="ECO:0000256" key="5">
    <source>
        <dbReference type="ARBA" id="ARBA00038344"/>
    </source>
</evidence>
<dbReference type="OrthoDB" id="2096344at2759"/>
<evidence type="ECO:0000256" key="1">
    <source>
        <dbReference type="ARBA" id="ARBA00004906"/>
    </source>
</evidence>
<accession>A0A4R5XG28</accession>
<dbReference type="InterPro" id="IPR036322">
    <property type="entry name" value="WD40_repeat_dom_sf"/>
</dbReference>
<dbReference type="PROSITE" id="PS50082">
    <property type="entry name" value="WD_REPEATS_2"/>
    <property type="match status" value="2"/>
</dbReference>